<name>A0A401NU65_SCYTO</name>
<dbReference type="Pfam" id="PF01255">
    <property type="entry name" value="Prenyltransf"/>
    <property type="match status" value="1"/>
</dbReference>
<dbReference type="InterPro" id="IPR001441">
    <property type="entry name" value="UPP_synth-like"/>
</dbReference>
<reference evidence="5 6" key="1">
    <citation type="journal article" date="2018" name="Nat. Ecol. Evol.">
        <title>Shark genomes provide insights into elasmobranch evolution and the origin of vertebrates.</title>
        <authorList>
            <person name="Hara Y"/>
            <person name="Yamaguchi K"/>
            <person name="Onimaru K"/>
            <person name="Kadota M"/>
            <person name="Koyanagi M"/>
            <person name="Keeley SD"/>
            <person name="Tatsumi K"/>
            <person name="Tanaka K"/>
            <person name="Motone F"/>
            <person name="Kageyama Y"/>
            <person name="Nozu R"/>
            <person name="Adachi N"/>
            <person name="Nishimura O"/>
            <person name="Nakagawa R"/>
            <person name="Tanegashima C"/>
            <person name="Kiyatake I"/>
            <person name="Matsumoto R"/>
            <person name="Murakumo K"/>
            <person name="Nishida K"/>
            <person name="Terakita A"/>
            <person name="Kuratani S"/>
            <person name="Sato K"/>
            <person name="Hyodo S Kuraku.S."/>
        </authorList>
    </citation>
    <scope>NUCLEOTIDE SEQUENCE [LARGE SCALE GENOMIC DNA]</scope>
</reference>
<keyword evidence="6" id="KW-1185">Reference proteome</keyword>
<evidence type="ECO:0000256" key="4">
    <source>
        <dbReference type="RuleBase" id="RU363018"/>
    </source>
</evidence>
<dbReference type="PANTHER" id="PTHR10291">
    <property type="entry name" value="DEHYDRODOLICHYL DIPHOSPHATE SYNTHASE FAMILY MEMBER"/>
    <property type="match status" value="1"/>
</dbReference>
<accession>A0A401NU65</accession>
<evidence type="ECO:0000256" key="2">
    <source>
        <dbReference type="ARBA" id="ARBA00022679"/>
    </source>
</evidence>
<dbReference type="GO" id="GO:0016094">
    <property type="term" value="P:polyprenol biosynthetic process"/>
    <property type="evidence" value="ECO:0007669"/>
    <property type="project" value="TreeGrafter"/>
</dbReference>
<dbReference type="PROSITE" id="PS01066">
    <property type="entry name" value="UPP_SYNTHASE"/>
    <property type="match status" value="1"/>
</dbReference>
<dbReference type="NCBIfam" id="TIGR00055">
    <property type="entry name" value="uppS"/>
    <property type="match status" value="1"/>
</dbReference>
<dbReference type="STRING" id="75743.A0A401NU65"/>
<comment type="similarity">
    <text evidence="1 4">Belongs to the UPP synthase family.</text>
</comment>
<evidence type="ECO:0000313" key="5">
    <source>
        <dbReference type="EMBL" id="GCB64397.1"/>
    </source>
</evidence>
<evidence type="ECO:0000256" key="3">
    <source>
        <dbReference type="ARBA" id="ARBA00047353"/>
    </source>
</evidence>
<dbReference type="GO" id="GO:0045547">
    <property type="term" value="F:ditrans,polycis-polyprenyl diphosphate synthase [(2E,6E)-farnesyl diphosphate specific] activity"/>
    <property type="evidence" value="ECO:0007669"/>
    <property type="project" value="UniProtKB-EC"/>
</dbReference>
<dbReference type="InterPro" id="IPR036424">
    <property type="entry name" value="UPP_synth-like_sf"/>
</dbReference>
<dbReference type="AlphaFoldDB" id="A0A401NU65"/>
<sequence length="244" mass="27758">MHRNVEWRESRAILGGLRSWLRENLKKHGVCIRVLGNLTLLPVDIQELIAQAVLATQSYNKCFLNVCFAYTSRHEITSAVREMALGVEEGLLKPSDLSESLLGWCLYSSGSPDPDLLIRTSGEVRLSDFLLWQTSHSCLVFQPVLWPEYSFWNLCQAILQYQVNHPALQKAKLLHEAACRHQQVEADRACVLEQLGTVGETGGTECKQELILKYSREREERGTRSGQLRQQGQMPFENNQMVCL</sequence>
<protein>
    <recommendedName>
        <fullName evidence="4">Alkyl transferase</fullName>
        <ecNumber evidence="4">2.5.1.-</ecNumber>
    </recommendedName>
</protein>
<dbReference type="FunFam" id="3.40.1180.10:FF:000009">
    <property type="entry name" value="Alkyl transferase"/>
    <property type="match status" value="1"/>
</dbReference>
<dbReference type="InterPro" id="IPR018520">
    <property type="entry name" value="UPP_synth-like_CS"/>
</dbReference>
<dbReference type="GO" id="GO:1904423">
    <property type="term" value="C:dehydrodolichyl diphosphate synthase complex"/>
    <property type="evidence" value="ECO:0007669"/>
    <property type="project" value="TreeGrafter"/>
</dbReference>
<evidence type="ECO:0000256" key="1">
    <source>
        <dbReference type="ARBA" id="ARBA00005432"/>
    </source>
</evidence>
<comment type="catalytic activity">
    <reaction evidence="3">
        <text>n isopentenyl diphosphate + (2E,6E)-farnesyl diphosphate = a di-trans,poly-cis-polyprenyl diphosphate + n diphosphate</text>
        <dbReference type="Rhea" id="RHEA:53008"/>
        <dbReference type="Rhea" id="RHEA-COMP:19494"/>
        <dbReference type="ChEBI" id="CHEBI:33019"/>
        <dbReference type="ChEBI" id="CHEBI:128769"/>
        <dbReference type="ChEBI" id="CHEBI:136960"/>
        <dbReference type="ChEBI" id="CHEBI:175763"/>
        <dbReference type="EC" id="2.5.1.87"/>
    </reaction>
</comment>
<dbReference type="Gene3D" id="3.40.1180.10">
    <property type="entry name" value="Decaprenyl diphosphate synthase-like"/>
    <property type="match status" value="1"/>
</dbReference>
<dbReference type="EC" id="2.5.1.-" evidence="4"/>
<proteinExistence type="inferred from homology"/>
<dbReference type="CDD" id="cd00475">
    <property type="entry name" value="Cis_IPPS"/>
    <property type="match status" value="1"/>
</dbReference>
<evidence type="ECO:0000313" key="6">
    <source>
        <dbReference type="Proteomes" id="UP000288216"/>
    </source>
</evidence>
<dbReference type="EMBL" id="BFAA01005449">
    <property type="protein sequence ID" value="GCB64397.1"/>
    <property type="molecule type" value="Genomic_DNA"/>
</dbReference>
<keyword evidence="2 4" id="KW-0808">Transferase</keyword>
<dbReference type="OMA" id="YAYLNMT"/>
<dbReference type="SUPFAM" id="SSF64005">
    <property type="entry name" value="Undecaprenyl diphosphate synthase"/>
    <property type="match status" value="1"/>
</dbReference>
<organism evidence="5 6">
    <name type="scientific">Scyliorhinus torazame</name>
    <name type="common">Cloudy catshark</name>
    <name type="synonym">Catulus torazame</name>
    <dbReference type="NCBI Taxonomy" id="75743"/>
    <lineage>
        <taxon>Eukaryota</taxon>
        <taxon>Metazoa</taxon>
        <taxon>Chordata</taxon>
        <taxon>Craniata</taxon>
        <taxon>Vertebrata</taxon>
        <taxon>Chondrichthyes</taxon>
        <taxon>Elasmobranchii</taxon>
        <taxon>Galeomorphii</taxon>
        <taxon>Galeoidea</taxon>
        <taxon>Carcharhiniformes</taxon>
        <taxon>Scyliorhinidae</taxon>
        <taxon>Scyliorhinus</taxon>
    </lineage>
</organism>
<dbReference type="GO" id="GO:0005783">
    <property type="term" value="C:endoplasmic reticulum"/>
    <property type="evidence" value="ECO:0007669"/>
    <property type="project" value="TreeGrafter"/>
</dbReference>
<dbReference type="PANTHER" id="PTHR10291:SF43">
    <property type="entry name" value="DEHYDRODOLICHYL DIPHOSPHATE SYNTHASE COMPLEX SUBUNIT DHDDS"/>
    <property type="match status" value="1"/>
</dbReference>
<gene>
    <name evidence="5" type="ORF">scyTo_0011740</name>
</gene>
<dbReference type="OrthoDB" id="4173905at2759"/>
<dbReference type="Proteomes" id="UP000288216">
    <property type="component" value="Unassembled WGS sequence"/>
</dbReference>
<comment type="caution">
    <text evidence="5">The sequence shown here is derived from an EMBL/GenBank/DDBJ whole genome shotgun (WGS) entry which is preliminary data.</text>
</comment>